<dbReference type="InterPro" id="IPR037294">
    <property type="entry name" value="ABC_BtuC-like"/>
</dbReference>
<keyword evidence="6 10" id="KW-1133">Transmembrane helix</keyword>
<evidence type="ECO:0000256" key="5">
    <source>
        <dbReference type="ARBA" id="ARBA00022692"/>
    </source>
</evidence>
<feature type="transmembrane region" description="Helical" evidence="10">
    <location>
        <begin position="135"/>
        <end position="158"/>
    </location>
</feature>
<dbReference type="GO" id="GO:0071281">
    <property type="term" value="P:cellular response to iron ion"/>
    <property type="evidence" value="ECO:0007669"/>
    <property type="project" value="UniProtKB-ARBA"/>
</dbReference>
<evidence type="ECO:0000256" key="3">
    <source>
        <dbReference type="ARBA" id="ARBA00022448"/>
    </source>
</evidence>
<protein>
    <submittedName>
        <fullName evidence="11">Mn-Zn_transporter_SitC</fullName>
    </submittedName>
</protein>
<feature type="transmembrane region" description="Helical" evidence="10">
    <location>
        <begin position="93"/>
        <end position="114"/>
    </location>
</feature>
<evidence type="ECO:0000256" key="7">
    <source>
        <dbReference type="ARBA" id="ARBA00023136"/>
    </source>
</evidence>
<dbReference type="GO" id="GO:0010043">
    <property type="term" value="P:response to zinc ion"/>
    <property type="evidence" value="ECO:0007669"/>
    <property type="project" value="TreeGrafter"/>
</dbReference>
<feature type="transmembrane region" description="Helical" evidence="10">
    <location>
        <begin position="256"/>
        <end position="282"/>
    </location>
</feature>
<organism evidence="11">
    <name type="scientific">uncultured Gemmatimonadota bacterium</name>
    <dbReference type="NCBI Taxonomy" id="203437"/>
    <lineage>
        <taxon>Bacteria</taxon>
        <taxon>Pseudomonadati</taxon>
        <taxon>Gemmatimonadota</taxon>
        <taxon>environmental samples</taxon>
    </lineage>
</organism>
<evidence type="ECO:0000313" key="11">
    <source>
        <dbReference type="EMBL" id="CAA9337189.1"/>
    </source>
</evidence>
<gene>
    <name evidence="11" type="ORF">AVDCRST_MAG89-2451</name>
</gene>
<dbReference type="FunFam" id="1.10.3470.10:FF:000003">
    <property type="entry name" value="Iron ABC transporter permease SitD"/>
    <property type="match status" value="1"/>
</dbReference>
<keyword evidence="5 8" id="KW-0812">Transmembrane</keyword>
<dbReference type="AlphaFoldDB" id="A0A6J4LQI7"/>
<dbReference type="PANTHER" id="PTHR30477">
    <property type="entry name" value="ABC-TRANSPORTER METAL-BINDING PROTEIN"/>
    <property type="match status" value="1"/>
</dbReference>
<evidence type="ECO:0000256" key="1">
    <source>
        <dbReference type="ARBA" id="ARBA00004651"/>
    </source>
</evidence>
<evidence type="ECO:0000256" key="8">
    <source>
        <dbReference type="RuleBase" id="RU003943"/>
    </source>
</evidence>
<comment type="similarity">
    <text evidence="2 8">Belongs to the ABC-3 integral membrane protein family.</text>
</comment>
<dbReference type="InterPro" id="IPR001626">
    <property type="entry name" value="ABC_TroCD"/>
</dbReference>
<proteinExistence type="inferred from homology"/>
<dbReference type="EMBL" id="CADCTV010000511">
    <property type="protein sequence ID" value="CAA9337189.1"/>
    <property type="molecule type" value="Genomic_DNA"/>
</dbReference>
<evidence type="ECO:0000256" key="2">
    <source>
        <dbReference type="ARBA" id="ARBA00008034"/>
    </source>
</evidence>
<feature type="transmembrane region" description="Helical" evidence="10">
    <location>
        <begin position="183"/>
        <end position="211"/>
    </location>
</feature>
<keyword evidence="3 8" id="KW-0813">Transport</keyword>
<sequence length="372" mass="38444">MDFFSDYTLRIVALGAAALGLTSGALGSYAVLRKQSLLGDAISHAALPGIALAFLLTGSKAPLVLVLGAAVAGWVGTLVVMKIVNATRVKEDSALGIVLAVFFGAGLVLLTVIQKRPDASQAGLDRFLFGQAATLLWRDVVMIATLGGLALGVAALFWKEFKLLAFDPDYGASLGLPMRGLDVLLTSVLVVSIVIGLQTVGVVLMSAMVVAPASAARQWTDRMGTMVLLAGGIGALAGVSGAVISSLSEHVPTGPTIVLCLTVLVLFSMALAPNRGLVWAAVRQARNRRTLHMHAVLADLNELAVQHGGAHHGHATAVLEAAHPGARHELQELEQRGWATRAGDDWSITAAGQTEALRGGPGSAGRGGEDAR</sequence>
<dbReference type="Gene3D" id="1.10.3470.10">
    <property type="entry name" value="ABC transporter involved in vitamin B12 uptake, BtuC"/>
    <property type="match status" value="1"/>
</dbReference>
<feature type="region of interest" description="Disordered" evidence="9">
    <location>
        <begin position="349"/>
        <end position="372"/>
    </location>
</feature>
<keyword evidence="7 10" id="KW-0472">Membrane</keyword>
<evidence type="ECO:0000256" key="4">
    <source>
        <dbReference type="ARBA" id="ARBA00022475"/>
    </source>
</evidence>
<evidence type="ECO:0000256" key="6">
    <source>
        <dbReference type="ARBA" id="ARBA00022989"/>
    </source>
</evidence>
<feature type="transmembrane region" description="Helical" evidence="10">
    <location>
        <begin position="63"/>
        <end position="81"/>
    </location>
</feature>
<accession>A0A6J4LQI7</accession>
<dbReference type="PANTHER" id="PTHR30477:SF3">
    <property type="entry name" value="METAL TRANSPORT SYSTEM MEMBRANE PROTEIN CT_069-RELATED"/>
    <property type="match status" value="1"/>
</dbReference>
<name>A0A6J4LQI7_9BACT</name>
<evidence type="ECO:0000256" key="9">
    <source>
        <dbReference type="SAM" id="MobiDB-lite"/>
    </source>
</evidence>
<comment type="subcellular location">
    <subcellularLocation>
        <location evidence="1 8">Cell membrane</location>
        <topology evidence="1 8">Multi-pass membrane protein</topology>
    </subcellularLocation>
</comment>
<keyword evidence="4" id="KW-1003">Cell membrane</keyword>
<dbReference type="GO" id="GO:0055085">
    <property type="term" value="P:transmembrane transport"/>
    <property type="evidence" value="ECO:0007669"/>
    <property type="project" value="InterPro"/>
</dbReference>
<dbReference type="Pfam" id="PF00950">
    <property type="entry name" value="ABC-3"/>
    <property type="match status" value="1"/>
</dbReference>
<evidence type="ECO:0000256" key="10">
    <source>
        <dbReference type="SAM" id="Phobius"/>
    </source>
</evidence>
<dbReference type="CDD" id="cd06550">
    <property type="entry name" value="TM_ABC_iron-siderophores_like"/>
    <property type="match status" value="1"/>
</dbReference>
<reference evidence="11" key="1">
    <citation type="submission" date="2020-02" db="EMBL/GenBank/DDBJ databases">
        <authorList>
            <person name="Meier V. D."/>
        </authorList>
    </citation>
    <scope>NUCLEOTIDE SEQUENCE</scope>
    <source>
        <strain evidence="11">AVDCRST_MAG89</strain>
    </source>
</reference>
<dbReference type="GO" id="GO:0043190">
    <property type="term" value="C:ATP-binding cassette (ABC) transporter complex"/>
    <property type="evidence" value="ECO:0007669"/>
    <property type="project" value="InterPro"/>
</dbReference>
<dbReference type="SUPFAM" id="SSF81345">
    <property type="entry name" value="ABC transporter involved in vitamin B12 uptake, BtuC"/>
    <property type="match status" value="1"/>
</dbReference>
<feature type="transmembrane region" description="Helical" evidence="10">
    <location>
        <begin position="223"/>
        <end position="244"/>
    </location>
</feature>